<dbReference type="InterPro" id="IPR027417">
    <property type="entry name" value="P-loop_NTPase"/>
</dbReference>
<dbReference type="PANTHER" id="PTHR42939:SF1">
    <property type="entry name" value="ABC TRANSPORTER ATP-BINDING PROTEIN ALBC-RELATED"/>
    <property type="match status" value="1"/>
</dbReference>
<reference evidence="5 6" key="1">
    <citation type="submission" date="2019-07" db="EMBL/GenBank/DDBJ databases">
        <title>Genomic Encyclopedia of Archaeal and Bacterial Type Strains, Phase II (KMG-II): from individual species to whole genera.</title>
        <authorList>
            <person name="Goeker M."/>
        </authorList>
    </citation>
    <scope>NUCLEOTIDE SEQUENCE [LARGE SCALE GENOMIC DNA]</scope>
    <source>
        <strain evidence="5 6">DSM 18850</strain>
    </source>
</reference>
<dbReference type="SMART" id="SM00382">
    <property type="entry name" value="AAA"/>
    <property type="match status" value="1"/>
</dbReference>
<dbReference type="GO" id="GO:0016887">
    <property type="term" value="F:ATP hydrolysis activity"/>
    <property type="evidence" value="ECO:0007669"/>
    <property type="project" value="InterPro"/>
</dbReference>
<dbReference type="EMBL" id="VNHX01000026">
    <property type="protein sequence ID" value="TYP90036.1"/>
    <property type="molecule type" value="Genomic_DNA"/>
</dbReference>
<dbReference type="Proteomes" id="UP000325105">
    <property type="component" value="Unassembled WGS sequence"/>
</dbReference>
<dbReference type="OrthoDB" id="9808363at2"/>
<dbReference type="GO" id="GO:0005524">
    <property type="term" value="F:ATP binding"/>
    <property type="evidence" value="ECO:0007669"/>
    <property type="project" value="UniProtKB-KW"/>
</dbReference>
<evidence type="ECO:0000256" key="3">
    <source>
        <dbReference type="ARBA" id="ARBA00022840"/>
    </source>
</evidence>
<organism evidence="5 6">
    <name type="scientific">Sphingobacterium allocomposti</name>
    <dbReference type="NCBI Taxonomy" id="415956"/>
    <lineage>
        <taxon>Bacteria</taxon>
        <taxon>Pseudomonadati</taxon>
        <taxon>Bacteroidota</taxon>
        <taxon>Sphingobacteriia</taxon>
        <taxon>Sphingobacteriales</taxon>
        <taxon>Sphingobacteriaceae</taxon>
        <taxon>Sphingobacterium</taxon>
    </lineage>
</organism>
<evidence type="ECO:0000313" key="5">
    <source>
        <dbReference type="EMBL" id="TYP90036.1"/>
    </source>
</evidence>
<comment type="caution">
    <text evidence="5">The sequence shown here is derived from an EMBL/GenBank/DDBJ whole genome shotgun (WGS) entry which is preliminary data.</text>
</comment>
<dbReference type="Gene3D" id="3.40.50.300">
    <property type="entry name" value="P-loop containing nucleotide triphosphate hydrolases"/>
    <property type="match status" value="1"/>
</dbReference>
<keyword evidence="2" id="KW-0547">Nucleotide-binding</keyword>
<gene>
    <name evidence="5" type="ORF">BC792_12631</name>
</gene>
<dbReference type="AlphaFoldDB" id="A0A5S5D4G1"/>
<dbReference type="InterPro" id="IPR051782">
    <property type="entry name" value="ABC_Transporter_VariousFunc"/>
</dbReference>
<dbReference type="RefSeq" id="WP_148909975.1">
    <property type="nucleotide sequence ID" value="NZ_VNHX01000026.1"/>
</dbReference>
<keyword evidence="1" id="KW-0813">Transport</keyword>
<keyword evidence="6" id="KW-1185">Reference proteome</keyword>
<accession>A0A5S5D4G1</accession>
<dbReference type="PROSITE" id="PS50893">
    <property type="entry name" value="ABC_TRANSPORTER_2"/>
    <property type="match status" value="1"/>
</dbReference>
<dbReference type="PANTHER" id="PTHR42939">
    <property type="entry name" value="ABC TRANSPORTER ATP-BINDING PROTEIN ALBC-RELATED"/>
    <property type="match status" value="1"/>
</dbReference>
<dbReference type="InterPro" id="IPR003439">
    <property type="entry name" value="ABC_transporter-like_ATP-bd"/>
</dbReference>
<name>A0A5S5D4G1_9SPHI</name>
<protein>
    <submittedName>
        <fullName evidence="5">ABC transporter family protein</fullName>
    </submittedName>
</protein>
<dbReference type="SUPFAM" id="SSF52540">
    <property type="entry name" value="P-loop containing nucleoside triphosphate hydrolases"/>
    <property type="match status" value="1"/>
</dbReference>
<dbReference type="Pfam" id="PF00005">
    <property type="entry name" value="ABC_tran"/>
    <property type="match status" value="1"/>
</dbReference>
<keyword evidence="3" id="KW-0067">ATP-binding</keyword>
<evidence type="ECO:0000256" key="2">
    <source>
        <dbReference type="ARBA" id="ARBA00022741"/>
    </source>
</evidence>
<dbReference type="InterPro" id="IPR003593">
    <property type="entry name" value="AAA+_ATPase"/>
</dbReference>
<feature type="domain" description="ABC transporter" evidence="4">
    <location>
        <begin position="3"/>
        <end position="213"/>
    </location>
</feature>
<proteinExistence type="predicted"/>
<evidence type="ECO:0000259" key="4">
    <source>
        <dbReference type="PROSITE" id="PS50893"/>
    </source>
</evidence>
<sequence length="213" mass="24047">MSITLLDLGRRYNREWIFRHMNYSFVYGRKYAILGPNGSGKSTFLKVLSSALTPSEGQLVYKTPGGDTVSIDAIYSFLAVAAPYMELVEEFTLREMVNFHFKFKSYLAGFDFQALLTLTGLERSADKEIRFFSSGMKQRLKLALACCSDCPIVLLDEPTTNLDVEGEAWYQALIEETIGPDRLLIIGSNQKREYSFCDEHIDILSYKGGLGAR</sequence>
<evidence type="ECO:0000256" key="1">
    <source>
        <dbReference type="ARBA" id="ARBA00022448"/>
    </source>
</evidence>
<evidence type="ECO:0000313" key="6">
    <source>
        <dbReference type="Proteomes" id="UP000325105"/>
    </source>
</evidence>